<dbReference type="InterPro" id="IPR002347">
    <property type="entry name" value="SDR_fam"/>
</dbReference>
<dbReference type="PRINTS" id="PR00080">
    <property type="entry name" value="SDRFAMILY"/>
</dbReference>
<sequence>MEFKGFKEKVVFITGVSSGIGQAQAIAFLEQNAYVFGMDIAEKGIFAVAEFQNNPHFAYFLGDTSKKEEVEEAVKKAMQQFGQIDILLNTAGILDGYAPTLETDESLWDRIMTVNVKGTYLVTNAVLPHMVVRKSGVVVNMASIAGFVAGGGGAAYTASKHAIIGYTKQLDYDYVKLGIRANGIAPGAIETPMNQADFAGDGKMAKWVAKETPAGRWAKAQEVANLTLYLASPEADYIHGTIIPIDGGWLGK</sequence>
<dbReference type="InterPro" id="IPR036291">
    <property type="entry name" value="NAD(P)-bd_dom_sf"/>
</dbReference>
<reference evidence="3 4" key="1">
    <citation type="journal article" date="2018" name="Int. J. Food Microbiol.">
        <title>Growth of Carnobacterium spp. isolated from chilled vacuum-packaged meat under relevant acidic conditions.</title>
        <authorList>
            <person name="Zhang P."/>
            <person name="Badoni M."/>
            <person name="Ganzle M."/>
            <person name="Yang X."/>
        </authorList>
    </citation>
    <scope>NUCLEOTIDE SEQUENCE [LARGE SCALE GENOMIC DNA]</scope>
    <source>
        <strain evidence="3 4">B2</strain>
    </source>
</reference>
<dbReference type="FunFam" id="3.40.50.720:FF:000084">
    <property type="entry name" value="Short-chain dehydrogenase reductase"/>
    <property type="match status" value="1"/>
</dbReference>
<evidence type="ECO:0000313" key="4">
    <source>
        <dbReference type="Proteomes" id="UP000297938"/>
    </source>
</evidence>
<dbReference type="Pfam" id="PF13561">
    <property type="entry name" value="adh_short_C2"/>
    <property type="match status" value="1"/>
</dbReference>
<comment type="similarity">
    <text evidence="1">Belongs to the short-chain dehydrogenases/reductases (SDR) family.</text>
</comment>
<dbReference type="GO" id="GO:0008206">
    <property type="term" value="P:bile acid metabolic process"/>
    <property type="evidence" value="ECO:0007669"/>
    <property type="project" value="UniProtKB-ARBA"/>
</dbReference>
<name>A0A7Z8D0P8_CARDV</name>
<evidence type="ECO:0000256" key="1">
    <source>
        <dbReference type="ARBA" id="ARBA00006484"/>
    </source>
</evidence>
<dbReference type="Gene3D" id="3.40.50.720">
    <property type="entry name" value="NAD(P)-binding Rossmann-like Domain"/>
    <property type="match status" value="1"/>
</dbReference>
<gene>
    <name evidence="3" type="ORF">CKN69_03225</name>
</gene>
<dbReference type="AlphaFoldDB" id="A0A7Z8D0P8"/>
<dbReference type="Proteomes" id="UP000297938">
    <property type="component" value="Unassembled WGS sequence"/>
</dbReference>
<accession>A0A7Z8D0P8</accession>
<dbReference type="RefSeq" id="WP_135025713.1">
    <property type="nucleotide sequence ID" value="NZ_JBFUWK010000004.1"/>
</dbReference>
<dbReference type="PANTHER" id="PTHR24321:SF8">
    <property type="entry name" value="ESTRADIOL 17-BETA-DEHYDROGENASE 8-RELATED"/>
    <property type="match status" value="1"/>
</dbReference>
<evidence type="ECO:0000256" key="2">
    <source>
        <dbReference type="ARBA" id="ARBA00023002"/>
    </source>
</evidence>
<dbReference type="NCBIfam" id="NF005118">
    <property type="entry name" value="PRK06550.1"/>
    <property type="match status" value="1"/>
</dbReference>
<proteinExistence type="inferred from homology"/>
<dbReference type="SUPFAM" id="SSF51735">
    <property type="entry name" value="NAD(P)-binding Rossmann-fold domains"/>
    <property type="match status" value="1"/>
</dbReference>
<dbReference type="EMBL" id="NRPP01000007">
    <property type="protein sequence ID" value="TFJ28555.1"/>
    <property type="molecule type" value="Genomic_DNA"/>
</dbReference>
<evidence type="ECO:0000313" key="3">
    <source>
        <dbReference type="EMBL" id="TFJ28555.1"/>
    </source>
</evidence>
<dbReference type="CDD" id="cd05233">
    <property type="entry name" value="SDR_c"/>
    <property type="match status" value="1"/>
</dbReference>
<comment type="caution">
    <text evidence="3">The sequence shown here is derived from an EMBL/GenBank/DDBJ whole genome shotgun (WGS) entry which is preliminary data.</text>
</comment>
<keyword evidence="2" id="KW-0560">Oxidoreductase</keyword>
<protein>
    <submittedName>
        <fullName evidence="3">3-oxoacyl-ACP reductase</fullName>
    </submittedName>
</protein>
<organism evidence="3 4">
    <name type="scientific">Carnobacterium divergens</name>
    <name type="common">Lactobacillus divergens</name>
    <dbReference type="NCBI Taxonomy" id="2748"/>
    <lineage>
        <taxon>Bacteria</taxon>
        <taxon>Bacillati</taxon>
        <taxon>Bacillota</taxon>
        <taxon>Bacilli</taxon>
        <taxon>Lactobacillales</taxon>
        <taxon>Carnobacteriaceae</taxon>
        <taxon>Carnobacterium</taxon>
    </lineage>
</organism>
<dbReference type="PRINTS" id="PR00081">
    <property type="entry name" value="GDHRDH"/>
</dbReference>
<dbReference type="GO" id="GO:0016491">
    <property type="term" value="F:oxidoreductase activity"/>
    <property type="evidence" value="ECO:0007669"/>
    <property type="project" value="UniProtKB-KW"/>
</dbReference>
<dbReference type="PANTHER" id="PTHR24321">
    <property type="entry name" value="DEHYDROGENASES, SHORT CHAIN"/>
    <property type="match status" value="1"/>
</dbReference>